<dbReference type="Proteomes" id="UP000077266">
    <property type="component" value="Unassembled WGS sequence"/>
</dbReference>
<feature type="region of interest" description="Disordered" evidence="1">
    <location>
        <begin position="463"/>
        <end position="483"/>
    </location>
</feature>
<name>A0A166MDV2_EXIGL</name>
<organism evidence="2 3">
    <name type="scientific">Exidia glandulosa HHB12029</name>
    <dbReference type="NCBI Taxonomy" id="1314781"/>
    <lineage>
        <taxon>Eukaryota</taxon>
        <taxon>Fungi</taxon>
        <taxon>Dikarya</taxon>
        <taxon>Basidiomycota</taxon>
        <taxon>Agaricomycotina</taxon>
        <taxon>Agaricomycetes</taxon>
        <taxon>Auriculariales</taxon>
        <taxon>Exidiaceae</taxon>
        <taxon>Exidia</taxon>
    </lineage>
</organism>
<sequence>MAVGWKPHVDGNDAALRLIFNVTLRQLPQVALADLSGRLALAYNYLPPGSTILYLTRAASSAVEARGDVKVMLCDLIDILTSSAFDDGLKSSSADIGQCLLFLCSLHAQRCTSCVGHVGLSRHMLTYQDWIDGLNDRHMFLWLKAMRLGEAHICCDDVVILVREVLIIWYHSPSKLKQDPYYTHTVLMLRNAIERSLKRPCIVHNDMPTCCENVLKHLLSSNARHSAPFAPLSDITEGNILLDIVDSLVFLLRYERDITSLLTNFLKRPDKLNVGGFAWDLESMCMTVLGARKDGVGQTMKELRLTERLYRALNNLHAGVGGYSPMWKRMALSLRRQIKGDALALLKTGMRGKVLEDHVLTNGYSLHLIPVIDTILAFHNSIGLDALPTVERVASAWYYVTRPSFVPDRGLLKDQPEVMGAVSNRGSLDARWDGSEEDFSQMAADGDGEQVPGAGVLDRMLGSRVSEPFESRSQEGSGASSRK</sequence>
<protein>
    <submittedName>
        <fullName evidence="2">Uncharacterized protein</fullName>
    </submittedName>
</protein>
<dbReference type="InParanoid" id="A0A166MDV2"/>
<keyword evidence="3" id="KW-1185">Reference proteome</keyword>
<feature type="compositionally biased region" description="Polar residues" evidence="1">
    <location>
        <begin position="474"/>
        <end position="483"/>
    </location>
</feature>
<accession>A0A166MDV2</accession>
<reference evidence="2 3" key="1">
    <citation type="journal article" date="2016" name="Mol. Biol. Evol.">
        <title>Comparative Genomics of Early-Diverging Mushroom-Forming Fungi Provides Insights into the Origins of Lignocellulose Decay Capabilities.</title>
        <authorList>
            <person name="Nagy L.G."/>
            <person name="Riley R."/>
            <person name="Tritt A."/>
            <person name="Adam C."/>
            <person name="Daum C."/>
            <person name="Floudas D."/>
            <person name="Sun H."/>
            <person name="Yadav J.S."/>
            <person name="Pangilinan J."/>
            <person name="Larsson K.H."/>
            <person name="Matsuura K."/>
            <person name="Barry K."/>
            <person name="Labutti K."/>
            <person name="Kuo R."/>
            <person name="Ohm R.A."/>
            <person name="Bhattacharya S.S."/>
            <person name="Shirouzu T."/>
            <person name="Yoshinaga Y."/>
            <person name="Martin F.M."/>
            <person name="Grigoriev I.V."/>
            <person name="Hibbett D.S."/>
        </authorList>
    </citation>
    <scope>NUCLEOTIDE SEQUENCE [LARGE SCALE GENOMIC DNA]</scope>
    <source>
        <strain evidence="2 3">HHB12029</strain>
    </source>
</reference>
<dbReference type="AlphaFoldDB" id="A0A166MDV2"/>
<gene>
    <name evidence="2" type="ORF">EXIGLDRAFT_784575</name>
</gene>
<dbReference type="EMBL" id="KV427353">
    <property type="protein sequence ID" value="KZV77921.1"/>
    <property type="molecule type" value="Genomic_DNA"/>
</dbReference>
<evidence type="ECO:0000313" key="2">
    <source>
        <dbReference type="EMBL" id="KZV77921.1"/>
    </source>
</evidence>
<evidence type="ECO:0000256" key="1">
    <source>
        <dbReference type="SAM" id="MobiDB-lite"/>
    </source>
</evidence>
<proteinExistence type="predicted"/>
<evidence type="ECO:0000313" key="3">
    <source>
        <dbReference type="Proteomes" id="UP000077266"/>
    </source>
</evidence>